<dbReference type="OrthoDB" id="7981249at2"/>
<evidence type="ECO:0000256" key="3">
    <source>
        <dbReference type="ARBA" id="ARBA00022679"/>
    </source>
</evidence>
<name>A0A158AFA7_9BURK</name>
<keyword evidence="4" id="KW-0812">Transmembrane</keyword>
<dbReference type="EMBL" id="FCOA02000005">
    <property type="protein sequence ID" value="SAK56532.1"/>
    <property type="molecule type" value="Genomic_DNA"/>
</dbReference>
<dbReference type="InterPro" id="IPR008166">
    <property type="entry name" value="Glyco_transf_92"/>
</dbReference>
<keyword evidence="8" id="KW-1185">Reference proteome</keyword>
<dbReference type="Pfam" id="PF01697">
    <property type="entry name" value="Glyco_transf_92"/>
    <property type="match status" value="1"/>
</dbReference>
<evidence type="ECO:0008006" key="9">
    <source>
        <dbReference type="Google" id="ProtNLM"/>
    </source>
</evidence>
<organism evidence="7 8">
    <name type="scientific">Caballeronia hypogeia</name>
    <dbReference type="NCBI Taxonomy" id="1777140"/>
    <lineage>
        <taxon>Bacteria</taxon>
        <taxon>Pseudomonadati</taxon>
        <taxon>Pseudomonadota</taxon>
        <taxon>Betaproteobacteria</taxon>
        <taxon>Burkholderiales</taxon>
        <taxon>Burkholderiaceae</taxon>
        <taxon>Caballeronia</taxon>
    </lineage>
</organism>
<dbReference type="GO" id="GO:0016020">
    <property type="term" value="C:membrane"/>
    <property type="evidence" value="ECO:0007669"/>
    <property type="project" value="UniProtKB-SubCell"/>
</dbReference>
<evidence type="ECO:0000256" key="2">
    <source>
        <dbReference type="ARBA" id="ARBA00022676"/>
    </source>
</evidence>
<protein>
    <recommendedName>
        <fullName evidence="9">Glycosyl transferase family 2</fullName>
    </recommendedName>
</protein>
<dbReference type="Proteomes" id="UP000054851">
    <property type="component" value="Unassembled WGS sequence"/>
</dbReference>
<keyword evidence="2" id="KW-0328">Glycosyltransferase</keyword>
<accession>A0A158AFA7</accession>
<evidence type="ECO:0000313" key="8">
    <source>
        <dbReference type="Proteomes" id="UP000054851"/>
    </source>
</evidence>
<dbReference type="GO" id="GO:0005737">
    <property type="term" value="C:cytoplasm"/>
    <property type="evidence" value="ECO:0007669"/>
    <property type="project" value="TreeGrafter"/>
</dbReference>
<dbReference type="PANTHER" id="PTHR21461:SF69">
    <property type="entry name" value="GLYCOSYLTRANSFERASE FAMILY 92 PROTEIN"/>
    <property type="match status" value="1"/>
</dbReference>
<keyword evidence="3" id="KW-0808">Transferase</keyword>
<dbReference type="SUPFAM" id="SSF53448">
    <property type="entry name" value="Nucleotide-diphospho-sugar transferases"/>
    <property type="match status" value="1"/>
</dbReference>
<dbReference type="GO" id="GO:0016757">
    <property type="term" value="F:glycosyltransferase activity"/>
    <property type="evidence" value="ECO:0007669"/>
    <property type="project" value="UniProtKB-KW"/>
</dbReference>
<dbReference type="PANTHER" id="PTHR21461">
    <property type="entry name" value="GLYCOSYLTRANSFERASE FAMILY 92 PROTEIN"/>
    <property type="match status" value="1"/>
</dbReference>
<comment type="subcellular location">
    <subcellularLocation>
        <location evidence="1">Membrane</location>
        <topology evidence="1">Single-pass membrane protein</topology>
    </subcellularLocation>
</comment>
<keyword evidence="5" id="KW-1133">Transmembrane helix</keyword>
<comment type="caution">
    <text evidence="7">The sequence shown here is derived from an EMBL/GenBank/DDBJ whole genome shotgun (WGS) entry which is preliminary data.</text>
</comment>
<proteinExistence type="predicted"/>
<reference evidence="7" key="1">
    <citation type="submission" date="2016-01" db="EMBL/GenBank/DDBJ databases">
        <authorList>
            <person name="Peeters C."/>
        </authorList>
    </citation>
    <scope>NUCLEOTIDE SEQUENCE</scope>
    <source>
        <strain evidence="7">LMG 29322</strain>
    </source>
</reference>
<dbReference type="InterPro" id="IPR029044">
    <property type="entry name" value="Nucleotide-diphossugar_trans"/>
</dbReference>
<evidence type="ECO:0000256" key="6">
    <source>
        <dbReference type="ARBA" id="ARBA00023136"/>
    </source>
</evidence>
<dbReference type="AlphaFoldDB" id="A0A158AFA7"/>
<gene>
    <name evidence="7" type="ORF">AWB79_02314</name>
</gene>
<sequence>MRIGIAAIFKNECESIVEWIAFHRAVGVDYFIISDNESTDGSRELLKRLDRAGLIKVKDFPTQPGQRPQLPAYDNMLTVCPQTVDLLAFIDADEFIYPTNGEETIRPLFEKIFSNQTVSALALNWSIFGSSGHIFLKEGLVIDRFKKMAVKDFSVNNHYKSVVRPAHVASFENPHHANLKSGRYVNSKGEDLVYHPDHGHGLSHDVGWDGARINHYAVKSLEEFLVGKSRKGSASRESRVKHETYFRRHDKNDLDFEMPKSLREKVLTEIASIQEKLSSVAALEVAEEVIEGKTTFWRKLKDSIGRPA</sequence>
<evidence type="ECO:0000313" key="7">
    <source>
        <dbReference type="EMBL" id="SAK56532.1"/>
    </source>
</evidence>
<evidence type="ECO:0000256" key="4">
    <source>
        <dbReference type="ARBA" id="ARBA00022692"/>
    </source>
</evidence>
<keyword evidence="6" id="KW-0472">Membrane</keyword>
<evidence type="ECO:0000256" key="1">
    <source>
        <dbReference type="ARBA" id="ARBA00004167"/>
    </source>
</evidence>
<evidence type="ECO:0000256" key="5">
    <source>
        <dbReference type="ARBA" id="ARBA00022989"/>
    </source>
</evidence>
<dbReference type="STRING" id="1777140.AWB79_02314"/>